<proteinExistence type="inferred from homology"/>
<dbReference type="InterPro" id="IPR017946">
    <property type="entry name" value="PLC-like_Pdiesterase_TIM-brl"/>
</dbReference>
<dbReference type="OrthoDB" id="4153866at2759"/>
<dbReference type="GO" id="GO:0006629">
    <property type="term" value="P:lipid metabolic process"/>
    <property type="evidence" value="ECO:0007669"/>
    <property type="project" value="InterPro"/>
</dbReference>
<dbReference type="PANTHER" id="PTHR31571:SF5">
    <property type="entry name" value="ALTERED INHERITANCE OF MITOCHONDRIA PROTEIN 6"/>
    <property type="match status" value="1"/>
</dbReference>
<dbReference type="HOGENOM" id="CLU_031561_1_0_1"/>
<accession>C5FVH4</accession>
<dbReference type="VEuPathDB" id="FungiDB:MCYG_06727"/>
<evidence type="ECO:0000313" key="3">
    <source>
        <dbReference type="EMBL" id="EEQ33908.1"/>
    </source>
</evidence>
<dbReference type="GO" id="GO:0008081">
    <property type="term" value="F:phosphoric diester hydrolase activity"/>
    <property type="evidence" value="ECO:0007669"/>
    <property type="project" value="InterPro"/>
</dbReference>
<dbReference type="GeneID" id="9230920"/>
<gene>
    <name evidence="3" type="ORF">MCYG_06727</name>
</gene>
<evidence type="ECO:0000256" key="1">
    <source>
        <dbReference type="ARBA" id="ARBA00008858"/>
    </source>
</evidence>
<keyword evidence="4" id="KW-1185">Reference proteome</keyword>
<organism evidence="3 4">
    <name type="scientific">Arthroderma otae (strain ATCC MYA-4605 / CBS 113480)</name>
    <name type="common">Microsporum canis</name>
    <dbReference type="NCBI Taxonomy" id="554155"/>
    <lineage>
        <taxon>Eukaryota</taxon>
        <taxon>Fungi</taxon>
        <taxon>Dikarya</taxon>
        <taxon>Ascomycota</taxon>
        <taxon>Pezizomycotina</taxon>
        <taxon>Eurotiomycetes</taxon>
        <taxon>Eurotiomycetidae</taxon>
        <taxon>Onygenales</taxon>
        <taxon>Arthrodermataceae</taxon>
        <taxon>Microsporum</taxon>
    </lineage>
</organism>
<comment type="similarity">
    <text evidence="1">Belongs to the AIM6 family.</text>
</comment>
<keyword evidence="2" id="KW-0732">Signal</keyword>
<name>C5FVH4_ARTOC</name>
<dbReference type="OMA" id="QRVRFWA"/>
<dbReference type="AlphaFoldDB" id="C5FVH4"/>
<dbReference type="SUPFAM" id="SSF51695">
    <property type="entry name" value="PLC-like phosphodiesterases"/>
    <property type="match status" value="1"/>
</dbReference>
<dbReference type="eggNOG" id="ENOG502RXNI">
    <property type="taxonomic scope" value="Eukaryota"/>
</dbReference>
<feature type="signal peptide" evidence="2">
    <location>
        <begin position="1"/>
        <end position="21"/>
    </location>
</feature>
<evidence type="ECO:0008006" key="5">
    <source>
        <dbReference type="Google" id="ProtNLM"/>
    </source>
</evidence>
<dbReference type="PANTHER" id="PTHR31571">
    <property type="entry name" value="ALTERED INHERITANCE OF MITOCHONDRIA PROTEIN 6"/>
    <property type="match status" value="1"/>
</dbReference>
<sequence>MKSSFLTSAALLAVFLEPASAISEPLQNILINTDRSPIYRYPTDVTRGIIPIPVHSHNDYWRDVPFYTGTIQLISISAIITDDSDSTDLQLALSVGCISIEADVFLFNDTLYVGHEESALSKERTLQSLYIDPLMGVLKKTNPKSPFVNGPTRHGVFDASAGQTLYLWIDVKNSGEKAWPHIVKALQPLRDANYLTKIQNNETMVPGAVTVIGTGGTPLNQVVSVADRDYFYDGPLKDLTGFTSLISPIASTSLMEVVGEITSDGENPLNSTQLEAIRDQIKKAKTKGIGVRYWETPGWPIRVRNELWRTLWKEGVALLNADDVHAAKEFF</sequence>
<evidence type="ECO:0000256" key="2">
    <source>
        <dbReference type="SAM" id="SignalP"/>
    </source>
</evidence>
<feature type="chain" id="PRO_5002950374" description="Altered inheritance of mitochondria protein 6" evidence="2">
    <location>
        <begin position="22"/>
        <end position="331"/>
    </location>
</feature>
<dbReference type="InterPro" id="IPR051236">
    <property type="entry name" value="HAT_RTT109-like"/>
</dbReference>
<dbReference type="EMBL" id="DS995706">
    <property type="protein sequence ID" value="EEQ33908.1"/>
    <property type="molecule type" value="Genomic_DNA"/>
</dbReference>
<evidence type="ECO:0000313" key="4">
    <source>
        <dbReference type="Proteomes" id="UP000002035"/>
    </source>
</evidence>
<dbReference type="STRING" id="554155.C5FVH4"/>
<dbReference type="Proteomes" id="UP000002035">
    <property type="component" value="Unassembled WGS sequence"/>
</dbReference>
<protein>
    <recommendedName>
        <fullName evidence="5">Altered inheritance of mitochondria protein 6</fullName>
    </recommendedName>
</protein>
<dbReference type="RefSeq" id="XP_002844763.1">
    <property type="nucleotide sequence ID" value="XM_002844717.1"/>
</dbReference>
<reference evidence="4" key="1">
    <citation type="journal article" date="2012" name="MBio">
        <title>Comparative genome analysis of Trichophyton rubrum and related dermatophytes reveals candidate genes involved in infection.</title>
        <authorList>
            <person name="Martinez D.A."/>
            <person name="Oliver B.G."/>
            <person name="Graeser Y."/>
            <person name="Goldberg J.M."/>
            <person name="Li W."/>
            <person name="Martinez-Rossi N.M."/>
            <person name="Monod M."/>
            <person name="Shelest E."/>
            <person name="Barton R.C."/>
            <person name="Birch E."/>
            <person name="Brakhage A.A."/>
            <person name="Chen Z."/>
            <person name="Gurr S.J."/>
            <person name="Heiman D."/>
            <person name="Heitman J."/>
            <person name="Kosti I."/>
            <person name="Rossi A."/>
            <person name="Saif S."/>
            <person name="Samalova M."/>
            <person name="Saunders C.W."/>
            <person name="Shea T."/>
            <person name="Summerbell R.C."/>
            <person name="Xu J."/>
            <person name="Young S."/>
            <person name="Zeng Q."/>
            <person name="Birren B.W."/>
            <person name="Cuomo C.A."/>
            <person name="White T.C."/>
        </authorList>
    </citation>
    <scope>NUCLEOTIDE SEQUENCE [LARGE SCALE GENOMIC DNA]</scope>
    <source>
        <strain evidence="4">ATCC MYA-4605 / CBS 113480</strain>
    </source>
</reference>